<evidence type="ECO:0000313" key="3">
    <source>
        <dbReference type="Proteomes" id="UP000008311"/>
    </source>
</evidence>
<organism evidence="2 3">
    <name type="scientific">Ricinus communis</name>
    <name type="common">Castor bean</name>
    <dbReference type="NCBI Taxonomy" id="3988"/>
    <lineage>
        <taxon>Eukaryota</taxon>
        <taxon>Viridiplantae</taxon>
        <taxon>Streptophyta</taxon>
        <taxon>Embryophyta</taxon>
        <taxon>Tracheophyta</taxon>
        <taxon>Spermatophyta</taxon>
        <taxon>Magnoliopsida</taxon>
        <taxon>eudicotyledons</taxon>
        <taxon>Gunneridae</taxon>
        <taxon>Pentapetalae</taxon>
        <taxon>rosids</taxon>
        <taxon>fabids</taxon>
        <taxon>Malpighiales</taxon>
        <taxon>Euphorbiaceae</taxon>
        <taxon>Acalyphoideae</taxon>
        <taxon>Acalypheae</taxon>
        <taxon>Ricinus</taxon>
    </lineage>
</organism>
<reference evidence="3" key="1">
    <citation type="journal article" date="2010" name="Nat. Biotechnol.">
        <title>Draft genome sequence of the oilseed species Ricinus communis.</title>
        <authorList>
            <person name="Chan A.P."/>
            <person name="Crabtree J."/>
            <person name="Zhao Q."/>
            <person name="Lorenzi H."/>
            <person name="Orvis J."/>
            <person name="Puiu D."/>
            <person name="Melake-Berhan A."/>
            <person name="Jones K.M."/>
            <person name="Redman J."/>
            <person name="Chen G."/>
            <person name="Cahoon E.B."/>
            <person name="Gedil M."/>
            <person name="Stanke M."/>
            <person name="Haas B.J."/>
            <person name="Wortman J.R."/>
            <person name="Fraser-Liggett C.M."/>
            <person name="Ravel J."/>
            <person name="Rabinowicz P.D."/>
        </authorList>
    </citation>
    <scope>NUCLEOTIDE SEQUENCE [LARGE SCALE GENOMIC DNA]</scope>
    <source>
        <strain evidence="3">cv. Hale</strain>
    </source>
</reference>
<feature type="compositionally biased region" description="Low complexity" evidence="1">
    <location>
        <begin position="7"/>
        <end position="21"/>
    </location>
</feature>
<feature type="compositionally biased region" description="Basic and acidic residues" evidence="1">
    <location>
        <begin position="161"/>
        <end position="171"/>
    </location>
</feature>
<dbReference type="Proteomes" id="UP000008311">
    <property type="component" value="Unassembled WGS sequence"/>
</dbReference>
<name>B9S3R5_RICCO</name>
<gene>
    <name evidence="2" type="ORF">RCOM_1554420</name>
</gene>
<protein>
    <submittedName>
        <fullName evidence="2">Uncharacterized protein</fullName>
    </submittedName>
</protein>
<feature type="region of interest" description="Disordered" evidence="1">
    <location>
        <begin position="643"/>
        <end position="668"/>
    </location>
</feature>
<feature type="region of interest" description="Disordered" evidence="1">
    <location>
        <begin position="151"/>
        <end position="174"/>
    </location>
</feature>
<dbReference type="EMBL" id="EQ973861">
    <property type="protein sequence ID" value="EEF41770.1"/>
    <property type="molecule type" value="Genomic_DNA"/>
</dbReference>
<feature type="compositionally biased region" description="Polar residues" evidence="1">
    <location>
        <begin position="76"/>
        <end position="89"/>
    </location>
</feature>
<evidence type="ECO:0000256" key="1">
    <source>
        <dbReference type="SAM" id="MobiDB-lite"/>
    </source>
</evidence>
<dbReference type="AlphaFoldDB" id="B9S3R5"/>
<accession>B9S3R5</accession>
<evidence type="ECO:0000313" key="2">
    <source>
        <dbReference type="EMBL" id="EEF41770.1"/>
    </source>
</evidence>
<dbReference type="InParanoid" id="B9S3R5"/>
<feature type="compositionally biased region" description="Basic and acidic residues" evidence="1">
    <location>
        <begin position="106"/>
        <end position="116"/>
    </location>
</feature>
<dbReference type="PANTHER" id="PTHR35746">
    <property type="entry name" value="PENTATRICOPEPTIDE REPEAT (PPR) SUPERFAMILY PROTEIN"/>
    <property type="match status" value="1"/>
</dbReference>
<keyword evidence="3" id="KW-1185">Reference proteome</keyword>
<feature type="region of interest" description="Disordered" evidence="1">
    <location>
        <begin position="874"/>
        <end position="906"/>
    </location>
</feature>
<dbReference type="PANTHER" id="PTHR35746:SF1">
    <property type="entry name" value="PENTATRICOPEPTIDE REPEAT (PPR) SUPERFAMILY PROTEIN"/>
    <property type="match status" value="1"/>
</dbReference>
<feature type="region of interest" description="Disordered" evidence="1">
    <location>
        <begin position="1"/>
        <end position="128"/>
    </location>
</feature>
<feature type="compositionally biased region" description="Basic and acidic residues" evidence="1">
    <location>
        <begin position="90"/>
        <end position="99"/>
    </location>
</feature>
<dbReference type="eggNOG" id="KOG4197">
    <property type="taxonomic scope" value="Eukaryota"/>
</dbReference>
<dbReference type="FunCoup" id="B9S3R5">
    <property type="interactions" value="409"/>
</dbReference>
<proteinExistence type="predicted"/>
<sequence>MITLCNSAATISPPSSSADSSHMQNTEIQGSSSSGSAQDSRHHVVSVSIDFTERSLSGYRTEESMYESSDDKGGSTFDSNPIQLETETDLLQKNHEKIAGEVVPETDAKGNEETQNRKNNSNDDFIENDIKENEKINLDRQLLDVEVSPINNAGEVSEVSKLGKPEDKTSDPDAGAIQLKEQVEDKLDSDISLNRLSPEVESVELMNSSIHTSQIKEDAVPEVASGCSGSFIETSHGEERGSEEFYMFSVSGDIPEVENAEAMIQGFKDLNGGRLSQLVNVDSLEISNEVKEPVLKDNASVSKGTEVSVSDMHVLEDKLEQTGEDNELVVDKFPDETEDVMPPVKVTVNASQRREEFDDHAYAPESEVGKSYTVRCPEEQLPVGKSSSQTSSSEHASKVLTDINPVTAPMDAEVGQIIDTFDVDDAGDDEKSRVEKCDIAENERCRRIKEECCMENLIANSEEGEVESYCASETKTGEDDPILGSMDGNHLLKTTMPKSADGLLEKYITSENVTNASGRNLSEAESIHLSSTSNNQEDVKELESNGNERVLVEDAANANAGAQSDNVGNNYKLPKSSDSFGDVELLQKPSDNIDKIDVLQKPPDKIEDVHILHKSSEEHVTQETQLSPLGISSSIQNYETVGDNPARDFVGAASENQSEPFPDDGENKFSTQQLGASVTDLSVDSGSQTDSLEGHWGSVSGRALRRIGPRLKKFASHVDNWHINLSRLFSNHATVLSTQSDMPTVVDTEPMASNGSKASAEAERTDLKKTKPFLEGQQQSDKSDIFEPPSFMTLVEPRDGDKAAASEIQTVQNMQQPNAASLQAGWFPSLTHVVNESQGRKKNEERIAKVTNWSTGKQHTPLKSLLGEANAETKSKLPNTKENLPPVVQNDEASTKDHGSSPTPNLILGTQMNVAESIKKDAGKEWNSPARYPADIKREKRKVKGRPYWAQFVCCSSVN</sequence>